<dbReference type="Proteomes" id="UP000799779">
    <property type="component" value="Unassembled WGS sequence"/>
</dbReference>
<reference evidence="2" key="1">
    <citation type="journal article" date="2020" name="Stud. Mycol.">
        <title>101 Dothideomycetes genomes: a test case for predicting lifestyles and emergence of pathogens.</title>
        <authorList>
            <person name="Haridas S."/>
            <person name="Albert R."/>
            <person name="Binder M."/>
            <person name="Bloem J."/>
            <person name="Labutti K."/>
            <person name="Salamov A."/>
            <person name="Andreopoulos B."/>
            <person name="Baker S."/>
            <person name="Barry K."/>
            <person name="Bills G."/>
            <person name="Bluhm B."/>
            <person name="Cannon C."/>
            <person name="Castanera R."/>
            <person name="Culley D."/>
            <person name="Daum C."/>
            <person name="Ezra D."/>
            <person name="Gonzalez J."/>
            <person name="Henrissat B."/>
            <person name="Kuo A."/>
            <person name="Liang C."/>
            <person name="Lipzen A."/>
            <person name="Lutzoni F."/>
            <person name="Magnuson J."/>
            <person name="Mondo S."/>
            <person name="Nolan M."/>
            <person name="Ohm R."/>
            <person name="Pangilinan J."/>
            <person name="Park H.-J."/>
            <person name="Ramirez L."/>
            <person name="Alfaro M."/>
            <person name="Sun H."/>
            <person name="Tritt A."/>
            <person name="Yoshinaga Y."/>
            <person name="Zwiers L.-H."/>
            <person name="Turgeon B."/>
            <person name="Goodwin S."/>
            <person name="Spatafora J."/>
            <person name="Crous P."/>
            <person name="Grigoriev I."/>
        </authorList>
    </citation>
    <scope>NUCLEOTIDE SEQUENCE</scope>
    <source>
        <strain evidence="2">CBS 123094</strain>
    </source>
</reference>
<dbReference type="AlphaFoldDB" id="A0A6A5VWG6"/>
<sequence length="271" mass="31216">MGSPAIGVHPEMLLVNRHAQERCAFFRSMQSGARLPDTSPEALPIALRYLDNVQDCHSLREDAKLLLRFAHAWTLATKLGTPELQNSLLDDMTEIYLGTKYLRQKHPRANQSRLTFSTSQYVNETFHHLEQSGPRNEADKFWICFVGRSSHHIKGLDLELRNNNVGRGTFNEIIAQGQLLDDNIIDHAGGQFRIDLLRPRPFNPPEKTCRILRAVFDLREAEDQDKSSKSNEFVFHLPQLASLDYRMFWRRVMMMVTIIITNGVFITRVNN</sequence>
<gene>
    <name evidence="2" type="ORF">P154DRAFT_583030</name>
</gene>
<evidence type="ECO:0000313" key="2">
    <source>
        <dbReference type="EMBL" id="KAF1993207.1"/>
    </source>
</evidence>
<dbReference type="EMBL" id="ML977720">
    <property type="protein sequence ID" value="KAF1993207.1"/>
    <property type="molecule type" value="Genomic_DNA"/>
</dbReference>
<keyword evidence="1" id="KW-1133">Transmembrane helix</keyword>
<name>A0A6A5VWG6_9PLEO</name>
<keyword evidence="1" id="KW-0472">Membrane</keyword>
<organism evidence="2 3">
    <name type="scientific">Amniculicola lignicola CBS 123094</name>
    <dbReference type="NCBI Taxonomy" id="1392246"/>
    <lineage>
        <taxon>Eukaryota</taxon>
        <taxon>Fungi</taxon>
        <taxon>Dikarya</taxon>
        <taxon>Ascomycota</taxon>
        <taxon>Pezizomycotina</taxon>
        <taxon>Dothideomycetes</taxon>
        <taxon>Pleosporomycetidae</taxon>
        <taxon>Pleosporales</taxon>
        <taxon>Amniculicolaceae</taxon>
        <taxon>Amniculicola</taxon>
    </lineage>
</organism>
<dbReference type="OrthoDB" id="3799800at2759"/>
<accession>A0A6A5VWG6</accession>
<keyword evidence="3" id="KW-1185">Reference proteome</keyword>
<proteinExistence type="predicted"/>
<feature type="transmembrane region" description="Helical" evidence="1">
    <location>
        <begin position="252"/>
        <end position="269"/>
    </location>
</feature>
<keyword evidence="1" id="KW-0812">Transmembrane</keyword>
<protein>
    <submittedName>
        <fullName evidence="2">Uncharacterized protein</fullName>
    </submittedName>
</protein>
<evidence type="ECO:0000256" key="1">
    <source>
        <dbReference type="SAM" id="Phobius"/>
    </source>
</evidence>
<evidence type="ECO:0000313" key="3">
    <source>
        <dbReference type="Proteomes" id="UP000799779"/>
    </source>
</evidence>